<dbReference type="EMBL" id="JAELVM010000001">
    <property type="protein sequence ID" value="MBL1220461.1"/>
    <property type="molecule type" value="Genomic_DNA"/>
</dbReference>
<proteinExistence type="predicted"/>
<keyword evidence="2" id="KW-1185">Reference proteome</keyword>
<evidence type="ECO:0000313" key="2">
    <source>
        <dbReference type="Proteomes" id="UP000661696"/>
    </source>
</evidence>
<reference evidence="1 2" key="1">
    <citation type="submission" date="2020-12" db="EMBL/GenBank/DDBJ databases">
        <title>Chryseobacterium endoalhailicus sp. nov., isolated from seed of leguminous plant.</title>
        <authorList>
            <person name="Zhang X."/>
        </authorList>
    </citation>
    <scope>NUCLEOTIDE SEQUENCE [LARGE SCALE GENOMIC DNA]</scope>
    <source>
        <strain evidence="1 2">L7</strain>
    </source>
</reference>
<evidence type="ECO:0008006" key="3">
    <source>
        <dbReference type="Google" id="ProtNLM"/>
    </source>
</evidence>
<name>A0ABS1QCW1_9FLAO</name>
<protein>
    <recommendedName>
        <fullName evidence="3">Bacteriocin</fullName>
    </recommendedName>
</protein>
<organism evidence="1 2">
    <name type="scientific">Chryseobacterium endalhagicum</name>
    <dbReference type="NCBI Taxonomy" id="2797638"/>
    <lineage>
        <taxon>Bacteria</taxon>
        <taxon>Pseudomonadati</taxon>
        <taxon>Bacteroidota</taxon>
        <taxon>Flavobacteriia</taxon>
        <taxon>Flavobacteriales</taxon>
        <taxon>Weeksellaceae</taxon>
        <taxon>Chryseobacterium group</taxon>
        <taxon>Chryseobacterium</taxon>
    </lineage>
</organism>
<comment type="caution">
    <text evidence="1">The sequence shown here is derived from an EMBL/GenBank/DDBJ whole genome shotgun (WGS) entry which is preliminary data.</text>
</comment>
<dbReference type="Proteomes" id="UP000661696">
    <property type="component" value="Unassembled WGS sequence"/>
</dbReference>
<evidence type="ECO:0000313" key="1">
    <source>
        <dbReference type="EMBL" id="MBL1220461.1"/>
    </source>
</evidence>
<sequence>MKNLKKLSKSSLKMISGGWVPQPGQSCPSGTCQYTENGPCRKYDADKCY</sequence>
<dbReference type="RefSeq" id="WP_202089782.1">
    <property type="nucleotide sequence ID" value="NZ_JAELVM010000001.1"/>
</dbReference>
<accession>A0ABS1QCW1</accession>
<gene>
    <name evidence="1" type="ORF">JET18_06405</name>
</gene>